<keyword evidence="3" id="KW-1185">Reference proteome</keyword>
<reference evidence="2 3" key="1">
    <citation type="submission" date="2023-11" db="EMBL/GenBank/DDBJ databases">
        <title>Peredibacter starrii A3.12.</title>
        <authorList>
            <person name="Mitchell R.J."/>
        </authorList>
    </citation>
    <scope>NUCLEOTIDE SEQUENCE [LARGE SCALE GENOMIC DNA]</scope>
    <source>
        <strain evidence="2 3">A3.12</strain>
    </source>
</reference>
<organism evidence="2 3">
    <name type="scientific">Peredibacter starrii</name>
    <dbReference type="NCBI Taxonomy" id="28202"/>
    <lineage>
        <taxon>Bacteria</taxon>
        <taxon>Pseudomonadati</taxon>
        <taxon>Bdellovibrionota</taxon>
        <taxon>Bacteriovoracia</taxon>
        <taxon>Bacteriovoracales</taxon>
        <taxon>Bacteriovoracaceae</taxon>
        <taxon>Peredibacter</taxon>
    </lineage>
</organism>
<evidence type="ECO:0000313" key="3">
    <source>
        <dbReference type="Proteomes" id="UP001324634"/>
    </source>
</evidence>
<evidence type="ECO:0008006" key="4">
    <source>
        <dbReference type="Google" id="ProtNLM"/>
    </source>
</evidence>
<dbReference type="EMBL" id="CP139487">
    <property type="protein sequence ID" value="WPU65977.1"/>
    <property type="molecule type" value="Genomic_DNA"/>
</dbReference>
<name>A0AAX4HRW2_9BACT</name>
<feature type="chain" id="PRO_5043825281" description="Lipoprotein" evidence="1">
    <location>
        <begin position="22"/>
        <end position="221"/>
    </location>
</feature>
<keyword evidence="1" id="KW-0732">Signal</keyword>
<dbReference type="RefSeq" id="WP_321397549.1">
    <property type="nucleotide sequence ID" value="NZ_CP139487.1"/>
</dbReference>
<sequence>MLILKMALLFFLTSCALFQSAPSLKSENKMKLLDAVRLTGEGRGRLTLGSSQYVFSFESLMKENTDWLLAVSIPLHGEEVMILPELKQKSMPQSEFESFEARIDREFDRLKLDKVLTSEEFLKEFRSLVRFNLAKSWGLKPNCAEQGEDLLCDLDGEKFLVQVTEKEISIIKLLGKGRSLVLNAKNLTKSFFDRTDIRLYSSESHSQKKESSLSLELFWQN</sequence>
<dbReference type="AlphaFoldDB" id="A0AAX4HRW2"/>
<evidence type="ECO:0000256" key="1">
    <source>
        <dbReference type="SAM" id="SignalP"/>
    </source>
</evidence>
<evidence type="ECO:0000313" key="2">
    <source>
        <dbReference type="EMBL" id="WPU65977.1"/>
    </source>
</evidence>
<dbReference type="Proteomes" id="UP001324634">
    <property type="component" value="Chromosome"/>
</dbReference>
<proteinExistence type="predicted"/>
<gene>
    <name evidence="2" type="ORF">SOO65_04390</name>
</gene>
<accession>A0AAX4HRW2</accession>
<feature type="signal peptide" evidence="1">
    <location>
        <begin position="1"/>
        <end position="21"/>
    </location>
</feature>
<protein>
    <recommendedName>
        <fullName evidence="4">Lipoprotein</fullName>
    </recommendedName>
</protein>
<dbReference type="KEGG" id="psti:SOO65_04390"/>